<evidence type="ECO:0000256" key="1">
    <source>
        <dbReference type="SAM" id="Phobius"/>
    </source>
</evidence>
<feature type="transmembrane region" description="Helical" evidence="1">
    <location>
        <begin position="134"/>
        <end position="156"/>
    </location>
</feature>
<keyword evidence="1" id="KW-0812">Transmembrane</keyword>
<evidence type="ECO:0000313" key="3">
    <source>
        <dbReference type="Proteomes" id="UP001230504"/>
    </source>
</evidence>
<dbReference type="RefSeq" id="XP_060416288.1">
    <property type="nucleotide sequence ID" value="XM_060550675.1"/>
</dbReference>
<comment type="caution">
    <text evidence="2">The sequence shown here is derived from an EMBL/GenBank/DDBJ whole genome shotgun (WGS) entry which is preliminary data.</text>
</comment>
<dbReference type="EMBL" id="JAHLJV010000016">
    <property type="protein sequence ID" value="KAK1595241.1"/>
    <property type="molecule type" value="Genomic_DNA"/>
</dbReference>
<protein>
    <submittedName>
        <fullName evidence="2">Uncharacterized protein</fullName>
    </submittedName>
</protein>
<proteinExistence type="predicted"/>
<gene>
    <name evidence="2" type="ORF">LY79DRAFT_107737</name>
</gene>
<organism evidence="2 3">
    <name type="scientific">Colletotrichum navitas</name>
    <dbReference type="NCBI Taxonomy" id="681940"/>
    <lineage>
        <taxon>Eukaryota</taxon>
        <taxon>Fungi</taxon>
        <taxon>Dikarya</taxon>
        <taxon>Ascomycota</taxon>
        <taxon>Pezizomycotina</taxon>
        <taxon>Sordariomycetes</taxon>
        <taxon>Hypocreomycetidae</taxon>
        <taxon>Glomerellales</taxon>
        <taxon>Glomerellaceae</taxon>
        <taxon>Colletotrichum</taxon>
        <taxon>Colletotrichum graminicola species complex</taxon>
    </lineage>
</organism>
<accession>A0AAD8Q4T7</accession>
<name>A0AAD8Q4T7_9PEZI</name>
<keyword evidence="1" id="KW-1133">Transmembrane helix</keyword>
<keyword evidence="1" id="KW-0472">Membrane</keyword>
<evidence type="ECO:0000313" key="2">
    <source>
        <dbReference type="EMBL" id="KAK1595241.1"/>
    </source>
</evidence>
<dbReference type="GeneID" id="85434915"/>
<dbReference type="Proteomes" id="UP001230504">
    <property type="component" value="Unassembled WGS sequence"/>
</dbReference>
<dbReference type="AlphaFoldDB" id="A0AAD8Q4T7"/>
<keyword evidence="3" id="KW-1185">Reference proteome</keyword>
<reference evidence="2" key="1">
    <citation type="submission" date="2021-06" db="EMBL/GenBank/DDBJ databases">
        <title>Comparative genomics, transcriptomics and evolutionary studies reveal genomic signatures of adaptation to plant cell wall in hemibiotrophic fungi.</title>
        <authorList>
            <consortium name="DOE Joint Genome Institute"/>
            <person name="Baroncelli R."/>
            <person name="Diaz J.F."/>
            <person name="Benocci T."/>
            <person name="Peng M."/>
            <person name="Battaglia E."/>
            <person name="Haridas S."/>
            <person name="Andreopoulos W."/>
            <person name="Labutti K."/>
            <person name="Pangilinan J."/>
            <person name="Floch G.L."/>
            <person name="Makela M.R."/>
            <person name="Henrissat B."/>
            <person name="Grigoriev I.V."/>
            <person name="Crouch J.A."/>
            <person name="De Vries R.P."/>
            <person name="Sukno S.A."/>
            <person name="Thon M.R."/>
        </authorList>
    </citation>
    <scope>NUCLEOTIDE SEQUENCE</scope>
    <source>
        <strain evidence="2">CBS 125086</strain>
    </source>
</reference>
<sequence length="195" mass="22166">MLPNPGSVGGQARNRDWLSIHVAGCARPGLGFARMPFFTQFLTDPARTQRIVYRLSFRYMAIHGKERKKKGTHHVHSRLSPRVVCLRSRAGNDAKCPCRGQSGSRLVWGIHRKAGGRTDPCSYFHTGQQTPGPFFPQQCGGCFIFSFFFLLSLRLLRVRRLRQLSVLDWTCHIWHPCIFPWCVVKLNMVVSVASP</sequence>